<dbReference type="RefSeq" id="WP_189410048.1">
    <property type="nucleotide sequence ID" value="NZ_BMYJ01000001.1"/>
</dbReference>
<dbReference type="Gene3D" id="2.150.10.10">
    <property type="entry name" value="Serralysin-like metalloprotease, C-terminal"/>
    <property type="match status" value="1"/>
</dbReference>
<dbReference type="SUPFAM" id="SSF51120">
    <property type="entry name" value="beta-Roll"/>
    <property type="match status" value="1"/>
</dbReference>
<accession>A0A918TFS8</accession>
<dbReference type="Proteomes" id="UP000638981">
    <property type="component" value="Unassembled WGS sequence"/>
</dbReference>
<dbReference type="EMBL" id="BMYJ01000001">
    <property type="protein sequence ID" value="GHC46596.1"/>
    <property type="molecule type" value="Genomic_DNA"/>
</dbReference>
<dbReference type="PRINTS" id="PR01488">
    <property type="entry name" value="RTXTOXINA"/>
</dbReference>
<evidence type="ECO:0008006" key="3">
    <source>
        <dbReference type="Google" id="ProtNLM"/>
    </source>
</evidence>
<dbReference type="GO" id="GO:0005576">
    <property type="term" value="C:extracellular region"/>
    <property type="evidence" value="ECO:0007669"/>
    <property type="project" value="InterPro"/>
</dbReference>
<proteinExistence type="predicted"/>
<protein>
    <recommendedName>
        <fullName evidence="3">Calcium-binding protein</fullName>
    </recommendedName>
</protein>
<evidence type="ECO:0000313" key="1">
    <source>
        <dbReference type="EMBL" id="GHC46596.1"/>
    </source>
</evidence>
<reference evidence="1" key="1">
    <citation type="journal article" date="2014" name="Int. J. Syst. Evol. Microbiol.">
        <title>Complete genome sequence of Corynebacterium casei LMG S-19264T (=DSM 44701T), isolated from a smear-ripened cheese.</title>
        <authorList>
            <consortium name="US DOE Joint Genome Institute (JGI-PGF)"/>
            <person name="Walter F."/>
            <person name="Albersmeier A."/>
            <person name="Kalinowski J."/>
            <person name="Ruckert C."/>
        </authorList>
    </citation>
    <scope>NUCLEOTIDE SEQUENCE</scope>
    <source>
        <strain evidence="1">KCTC 23310</strain>
    </source>
</reference>
<sequence length="388" mass="40219">MTTATVTLLTKTGQVADMNDLISSTFGFIPVIVSGDENARLIKVGATEYVRVIGSGLVMTGVQPTGGTIRKIELVQDSDQGMQVRGTVTLSGGAWDFSEFYSASFRDTLAATAMTIQDGAGDDRIIASDLADTVTWKAGGGSINVGGGDDLLIMHTLKRGVAGPEIMLFGDEGRDTLRVTNGLGAQGVLDLGKIFMTGFERFVLAAKAELRLGADSFESSRLGEDASFQLAKGATLTIVSSGAPEIDLQGQTIAGPGRVQVVGKASEDILTGNAASRDLLLGGGDRDVLSGLGGAGTLNGGTGNDRLTGGEGRDVFVFARAGGMDVITDFAGDVIDLRGMDGVTGLADLKKNHARNVGEDVVLRFGQGDQLVLEGVSKAELKADFFLF</sequence>
<dbReference type="InterPro" id="IPR003995">
    <property type="entry name" value="RTX_toxin_determinant-A"/>
</dbReference>
<comment type="caution">
    <text evidence="1">The sequence shown here is derived from an EMBL/GenBank/DDBJ whole genome shotgun (WGS) entry which is preliminary data.</text>
</comment>
<keyword evidence="2" id="KW-1185">Reference proteome</keyword>
<dbReference type="AlphaFoldDB" id="A0A918TFS8"/>
<name>A0A918TFS8_9RHOB</name>
<reference evidence="1" key="2">
    <citation type="submission" date="2020-09" db="EMBL/GenBank/DDBJ databases">
        <authorList>
            <person name="Sun Q."/>
            <person name="Kim S."/>
        </authorList>
    </citation>
    <scope>NUCLEOTIDE SEQUENCE</scope>
    <source>
        <strain evidence="1">KCTC 23310</strain>
    </source>
</reference>
<dbReference type="InterPro" id="IPR011049">
    <property type="entry name" value="Serralysin-like_metalloprot_C"/>
</dbReference>
<evidence type="ECO:0000313" key="2">
    <source>
        <dbReference type="Proteomes" id="UP000638981"/>
    </source>
</evidence>
<gene>
    <name evidence="1" type="ORF">GCM10007315_05420</name>
</gene>
<dbReference type="PRINTS" id="PR00313">
    <property type="entry name" value="CABNDNGRPT"/>
</dbReference>
<dbReference type="GO" id="GO:0005509">
    <property type="term" value="F:calcium ion binding"/>
    <property type="evidence" value="ECO:0007669"/>
    <property type="project" value="InterPro"/>
</dbReference>
<organism evidence="1 2">
    <name type="scientific">Neogemmobacter tilapiae</name>
    <dbReference type="NCBI Taxonomy" id="875041"/>
    <lineage>
        <taxon>Bacteria</taxon>
        <taxon>Pseudomonadati</taxon>
        <taxon>Pseudomonadota</taxon>
        <taxon>Alphaproteobacteria</taxon>
        <taxon>Rhodobacterales</taxon>
        <taxon>Paracoccaceae</taxon>
        <taxon>Neogemmobacter</taxon>
    </lineage>
</organism>